<evidence type="ECO:0000256" key="2">
    <source>
        <dbReference type="SAM" id="Phobius"/>
    </source>
</evidence>
<gene>
    <name evidence="3" type="ORF">A2373_01830</name>
</gene>
<comment type="caution">
    <text evidence="3">The sequence shown here is derived from an EMBL/GenBank/DDBJ whole genome shotgun (WGS) entry which is preliminary data.</text>
</comment>
<dbReference type="SUPFAM" id="SSF49384">
    <property type="entry name" value="Carbohydrate-binding domain"/>
    <property type="match status" value="1"/>
</dbReference>
<evidence type="ECO:0000313" key="4">
    <source>
        <dbReference type="Proteomes" id="UP000176300"/>
    </source>
</evidence>
<dbReference type="AlphaFoldDB" id="A0A1F6NE70"/>
<dbReference type="STRING" id="1798697.A2373_01830"/>
<accession>A0A1F6NE70</accession>
<feature type="transmembrane region" description="Helical" evidence="2">
    <location>
        <begin position="21"/>
        <end position="41"/>
    </location>
</feature>
<organism evidence="3 4">
    <name type="scientific">Candidatus Magasanikbacteria bacterium RIFOXYB1_FULL_40_15</name>
    <dbReference type="NCBI Taxonomy" id="1798697"/>
    <lineage>
        <taxon>Bacteria</taxon>
        <taxon>Candidatus Magasanikiibacteriota</taxon>
    </lineage>
</organism>
<feature type="coiled-coil region" evidence="1">
    <location>
        <begin position="519"/>
        <end position="581"/>
    </location>
</feature>
<keyword evidence="2" id="KW-1133">Transmembrane helix</keyword>
<protein>
    <recommendedName>
        <fullName evidence="5">Cohesin domain-containing protein</fullName>
    </recommendedName>
</protein>
<feature type="transmembrane region" description="Helical" evidence="2">
    <location>
        <begin position="483"/>
        <end position="512"/>
    </location>
</feature>
<proteinExistence type="predicted"/>
<dbReference type="EMBL" id="MFQS01000050">
    <property type="protein sequence ID" value="OGH82118.1"/>
    <property type="molecule type" value="Genomic_DNA"/>
</dbReference>
<sequence length="596" mass="66180">MGEEIARQIDRETEAKPYAKIAQKLSVCFAFLFCVSLALPLTAKAATIYISPATGSYNVSKTFSVGVYVSSQEQAMNAISGVISFPTEKLEVVSISKSGSVVNLWVQEPSFSNSSGVINLEGVVLNPGFIGTTGKVLTISFKAKSAGRASVLFTAGNLLANDGQGTSILTGMGGANFDLTAVSEVETPEEDTEPVVQPAVPRPPVLYSPTHPDPGKWYNLADAEFNWVLASDITGVSIFGDRSPDTSPSAVSDGMLTEYKFENVEEGVWYFHIRARNRLGWGQTGHFRFNVDTENPESFEIKEVDRKDRSDPMVEFIFEAVDKTSGIDHFEIQIDDKGVETVSGEEPNYITPSLGPGKHILKAKAVDKAGNFMESSIEFVVEKLPPPIFTDYPGTLDTDQFFVLEGMATEGSDVNLYIQKDKEQVLTYALKTSETGRFRYVADEKLKEGIYKVWADAVGKNGAKSEANDPIKIIVRPSELMRFGMSLITALSIIIPIIGLLILLIFILWYSWHKFKKFRNRLQKDIRRAENNAHMAFKKLRLDVKKQIDILEKTKKERELTESEKRMIKQLKNDLNDAEGIISKEFTDIEKEVKDG</sequence>
<reference evidence="3 4" key="1">
    <citation type="journal article" date="2016" name="Nat. Commun.">
        <title>Thousands of microbial genomes shed light on interconnected biogeochemical processes in an aquifer system.</title>
        <authorList>
            <person name="Anantharaman K."/>
            <person name="Brown C.T."/>
            <person name="Hug L.A."/>
            <person name="Sharon I."/>
            <person name="Castelle C.J."/>
            <person name="Probst A.J."/>
            <person name="Thomas B.C."/>
            <person name="Singh A."/>
            <person name="Wilkins M.J."/>
            <person name="Karaoz U."/>
            <person name="Brodie E.L."/>
            <person name="Williams K.H."/>
            <person name="Hubbard S.S."/>
            <person name="Banfield J.F."/>
        </authorList>
    </citation>
    <scope>NUCLEOTIDE SEQUENCE [LARGE SCALE GENOMIC DNA]</scope>
</reference>
<dbReference type="CDD" id="cd08547">
    <property type="entry name" value="Type_II_cohesin"/>
    <property type="match status" value="1"/>
</dbReference>
<keyword evidence="1" id="KW-0175">Coiled coil</keyword>
<evidence type="ECO:0000313" key="3">
    <source>
        <dbReference type="EMBL" id="OGH82118.1"/>
    </source>
</evidence>
<evidence type="ECO:0000256" key="1">
    <source>
        <dbReference type="SAM" id="Coils"/>
    </source>
</evidence>
<keyword evidence="2" id="KW-0472">Membrane</keyword>
<evidence type="ECO:0008006" key="5">
    <source>
        <dbReference type="Google" id="ProtNLM"/>
    </source>
</evidence>
<keyword evidence="2" id="KW-0812">Transmembrane</keyword>
<name>A0A1F6NE70_9BACT</name>
<dbReference type="Gene3D" id="2.60.40.680">
    <property type="match status" value="1"/>
</dbReference>
<dbReference type="InterPro" id="IPR008965">
    <property type="entry name" value="CBM2/CBM3_carb-bd_dom_sf"/>
</dbReference>
<dbReference type="Proteomes" id="UP000176300">
    <property type="component" value="Unassembled WGS sequence"/>
</dbReference>
<dbReference type="GO" id="GO:0030246">
    <property type="term" value="F:carbohydrate binding"/>
    <property type="evidence" value="ECO:0007669"/>
    <property type="project" value="InterPro"/>
</dbReference>